<name>A0ABN7UDY2_GIGMA</name>
<gene>
    <name evidence="2" type="ORF">GMARGA_LOCUS5565</name>
</gene>
<dbReference type="Proteomes" id="UP000789901">
    <property type="component" value="Unassembled WGS sequence"/>
</dbReference>
<evidence type="ECO:0000313" key="2">
    <source>
        <dbReference type="EMBL" id="CAG8572708.1"/>
    </source>
</evidence>
<feature type="domain" description="NACHT" evidence="1">
    <location>
        <begin position="767"/>
        <end position="885"/>
    </location>
</feature>
<dbReference type="Pfam" id="PF13599">
    <property type="entry name" value="Pentapeptide_4"/>
    <property type="match status" value="1"/>
</dbReference>
<dbReference type="PROSITE" id="PS50837">
    <property type="entry name" value="NACHT"/>
    <property type="match status" value="1"/>
</dbReference>
<dbReference type="SUPFAM" id="SSF52540">
    <property type="entry name" value="P-loop containing nucleoside triphosphate hydrolases"/>
    <property type="match status" value="1"/>
</dbReference>
<comment type="caution">
    <text evidence="2">The sequence shown here is derived from an EMBL/GenBank/DDBJ whole genome shotgun (WGS) entry which is preliminary data.</text>
</comment>
<dbReference type="Pfam" id="PF00805">
    <property type="entry name" value="Pentapeptide"/>
    <property type="match status" value="1"/>
</dbReference>
<dbReference type="InterPro" id="IPR051082">
    <property type="entry name" value="Pentapeptide-BTB/POZ_domain"/>
</dbReference>
<dbReference type="PANTHER" id="PTHR14136:SF17">
    <property type="entry name" value="BTB_POZ DOMAIN-CONTAINING PROTEIN KCTD9"/>
    <property type="match status" value="1"/>
</dbReference>
<dbReference type="InterPro" id="IPR027417">
    <property type="entry name" value="P-loop_NTPase"/>
</dbReference>
<dbReference type="InterPro" id="IPR056251">
    <property type="entry name" value="Arm_rpt_dom"/>
</dbReference>
<dbReference type="InterPro" id="IPR007111">
    <property type="entry name" value="NACHT_NTPase"/>
</dbReference>
<evidence type="ECO:0000313" key="3">
    <source>
        <dbReference type="Proteomes" id="UP000789901"/>
    </source>
</evidence>
<keyword evidence="3" id="KW-1185">Reference proteome</keyword>
<evidence type="ECO:0000259" key="1">
    <source>
        <dbReference type="PROSITE" id="PS50837"/>
    </source>
</evidence>
<organism evidence="2 3">
    <name type="scientific">Gigaspora margarita</name>
    <dbReference type="NCBI Taxonomy" id="4874"/>
    <lineage>
        <taxon>Eukaryota</taxon>
        <taxon>Fungi</taxon>
        <taxon>Fungi incertae sedis</taxon>
        <taxon>Mucoromycota</taxon>
        <taxon>Glomeromycotina</taxon>
        <taxon>Glomeromycetes</taxon>
        <taxon>Diversisporales</taxon>
        <taxon>Gigasporaceae</taxon>
        <taxon>Gigaspora</taxon>
    </lineage>
</organism>
<dbReference type="EMBL" id="CAJVQB010002384">
    <property type="protein sequence ID" value="CAG8572708.1"/>
    <property type="molecule type" value="Genomic_DNA"/>
</dbReference>
<proteinExistence type="predicted"/>
<reference evidence="2 3" key="1">
    <citation type="submission" date="2021-06" db="EMBL/GenBank/DDBJ databases">
        <authorList>
            <person name="Kallberg Y."/>
            <person name="Tangrot J."/>
            <person name="Rosling A."/>
        </authorList>
    </citation>
    <scope>NUCLEOTIDE SEQUENCE [LARGE SCALE GENOMIC DNA]</scope>
    <source>
        <strain evidence="2 3">120-4 pot B 10/14</strain>
    </source>
</reference>
<dbReference type="Gene3D" id="2.160.20.80">
    <property type="entry name" value="E3 ubiquitin-protein ligase SopA"/>
    <property type="match status" value="1"/>
</dbReference>
<dbReference type="Gene3D" id="3.40.50.300">
    <property type="entry name" value="P-loop containing nucleotide triphosphate hydrolases"/>
    <property type="match status" value="1"/>
</dbReference>
<sequence length="1739" mass="201232">MNDTINRAINKTYKILAKNKITQNLNHFGRGREYLNKAHDQKNLNLSCSALLYKEAVNNLKIAHKNHPTSGEVKKTLAQACREYEEILAELSLSEKDHLPNKESDDLQLFIENQFFQKNYYVTEKHIPLGEDDEPNNTQQLACELRRKNVSDEQKKKLCRLAQKIIERFAKIDTPTLELVHEVMVLSHLPDAEEELYRHLVNIFIYKINQFGFLFPSLLEGLSHIIRQANPKHLKPNDLVYVLNVLNEKFKNLHTQDKDQQIEMTRTLGRLFDVMADCEVQDLKYEETYKPLYDTFKKLNNDNNQELAYLSGYACQALVCIPNDESPWKAFQRRGGKVFLGITKLAGAIKNIDPGKLPDVFKDLSEGFEGIINMAVDLVDLVKEIQSAKESASDIKQSFNWEIQRKWYWALRFTDLFIQSHKFASLEQFIYKIPCRQDDKFLWGLCERFERLAADSELEINIRKGAMEFLDSVCQNKDFWGAHPKLNKWILEHIELKTSPKCVHTIASSFPNALLKDILCEQALYEFVRPTQQNDLRKSGRELLAQLNGLKDQFFSDVDDEFDEALELYVKPRGTWKASVIKSSNSVKEMVSESREGDVEDVVNRFLESKGKLTSNNIETLEVATNELLNSKDAAPIIKIVDSFFAPENKLTLEDEKVLKKVANQFLDLKVNKAPELQEKITNEFLHSSKNKEELVKTMNNVLKENPITMKDIADEDVKFLEIEANKCLTSNDKNIFESVVNKFLASKAKKILEITVNKIVASKCRKVLLILGIGGTGKSTFSRYLARCLWQKYDQLNTSQSLIPLFIPLARLKEKMFNNDEDFIELYLKEKCKLSPDKIDVLRERKFVFILDGYDEIAERERHCYIKNKFCEWKNAKIIISCRPEYLGSDYQKRFFPQNGKKGFQELTIKAFSETEVQQYITKYVQNKRHLLDWSEDTFLQQIKRVPEDLVSNPILLKITLTTLPRFTKQEKTTQINRIALYDEFLKTWFDRAQDRLHKIHKTNKEEEAFSNLNINDFTESCLQFSKNFAVQMFIDNNKVVIAYNSNWATFLGNKDIENSLLRFSMPLIRRENQYWFLHKSLRDHLIAQALLEPCESALNTALFNKQSFVSEHGVRQFLSEHIYQKVGNFKPQLLAFIEASKKDDEIQIASANAITILTQVDVLLDNLNDTNISGADLSNKIFNNLQAERTKLNNVNFQNTELNNANLRNSSLQNASFQNARLQNTDLRGSSFQNAHFNDADLSFADFRNTILQDVNFRNAKLRNTSLQNACIKNADLTFADLQNTILILKRHATRALLYKEAVNNIKIAYKHHPASGEIKKTLAQACREYKKILTELSLSEKKIGYVPEEHIPLGEDDERSNIQQLAYTPTLELVHEVMVLSHSPDEEELYRHLGLSHIIRQTNPKRLKPNDLVYILNVLNAKFKNIHTDQQIEMTHVMTDCEYDTFKKLNSDNNKDLAYLAKYAYQALICIPNEKVDLVKEIQSAKEETNDIKQRKLQLGNPEQMVLGIKIYRFIYPKLETDIRKGAMEFLNSASQNKDFWGAHPELSKWILGHIELKTLPKCVHTTALSGRELLAQLNGLKDQFFSDIDDEFEEGLELYVKPREGDVEEAVNRFLESNDTLTSNNNEALELIAFFAPENQLTLEDEKVLEKVVNQFLDLKVNKDIEDEDVKFLEMLEITANKIVASKCRRVLLILGMGGTEKCKLSPDKIGSLRERKFVFILDGYDEIPKRECHW</sequence>
<dbReference type="Pfam" id="PF05729">
    <property type="entry name" value="NACHT"/>
    <property type="match status" value="1"/>
</dbReference>
<dbReference type="PANTHER" id="PTHR14136">
    <property type="entry name" value="BTB_POZ DOMAIN-CONTAINING PROTEIN KCTD9"/>
    <property type="match status" value="1"/>
</dbReference>
<dbReference type="Pfam" id="PF23948">
    <property type="entry name" value="ARM_5"/>
    <property type="match status" value="1"/>
</dbReference>
<accession>A0ABN7UDY2</accession>
<dbReference type="InterPro" id="IPR001646">
    <property type="entry name" value="5peptide_repeat"/>
</dbReference>
<dbReference type="SUPFAM" id="SSF141571">
    <property type="entry name" value="Pentapeptide repeat-like"/>
    <property type="match status" value="1"/>
</dbReference>
<protein>
    <submittedName>
        <fullName evidence="2">19153_t:CDS:1</fullName>
    </submittedName>
</protein>